<dbReference type="RefSeq" id="WP_223993526.1">
    <property type="nucleotide sequence ID" value="NZ_CAJZAG010000011.1"/>
</dbReference>
<comment type="caution">
    <text evidence="2">The sequence shown here is derived from an EMBL/GenBank/DDBJ whole genome shotgun (WGS) entry which is preliminary data.</text>
</comment>
<dbReference type="Proteomes" id="UP000706525">
    <property type="component" value="Unassembled WGS sequence"/>
</dbReference>
<dbReference type="EMBL" id="CAJZAG010000011">
    <property type="protein sequence ID" value="CAG9182604.1"/>
    <property type="molecule type" value="Genomic_DNA"/>
</dbReference>
<dbReference type="SUPFAM" id="SSF53850">
    <property type="entry name" value="Periplasmic binding protein-like II"/>
    <property type="match status" value="1"/>
</dbReference>
<keyword evidence="3" id="KW-1185">Reference proteome</keyword>
<evidence type="ECO:0000313" key="3">
    <source>
        <dbReference type="Proteomes" id="UP000706525"/>
    </source>
</evidence>
<evidence type="ECO:0008006" key="4">
    <source>
        <dbReference type="Google" id="ProtNLM"/>
    </source>
</evidence>
<dbReference type="Gene3D" id="3.40.190.10">
    <property type="entry name" value="Periplasmic binding protein-like II"/>
    <property type="match status" value="1"/>
</dbReference>
<reference evidence="2 3" key="1">
    <citation type="submission" date="2021-08" db="EMBL/GenBank/DDBJ databases">
        <authorList>
            <person name="Peeters C."/>
        </authorList>
    </citation>
    <scope>NUCLEOTIDE SEQUENCE [LARGE SCALE GENOMIC DNA]</scope>
    <source>
        <strain evidence="2 3">LMG 32289</strain>
    </source>
</reference>
<dbReference type="Gene3D" id="3.40.190.150">
    <property type="entry name" value="Bordetella uptake gene, domain 1"/>
    <property type="match status" value="1"/>
</dbReference>
<dbReference type="InterPro" id="IPR005064">
    <property type="entry name" value="BUG"/>
</dbReference>
<organism evidence="2 3">
    <name type="scientific">Cupriavidus pampae</name>
    <dbReference type="NCBI Taxonomy" id="659251"/>
    <lineage>
        <taxon>Bacteria</taxon>
        <taxon>Pseudomonadati</taxon>
        <taxon>Pseudomonadota</taxon>
        <taxon>Betaproteobacteria</taxon>
        <taxon>Burkholderiales</taxon>
        <taxon>Burkholderiaceae</taxon>
        <taxon>Cupriavidus</taxon>
    </lineage>
</organism>
<dbReference type="Pfam" id="PF03401">
    <property type="entry name" value="TctC"/>
    <property type="match status" value="1"/>
</dbReference>
<proteinExistence type="inferred from homology"/>
<dbReference type="PROSITE" id="PS51318">
    <property type="entry name" value="TAT"/>
    <property type="match status" value="1"/>
</dbReference>
<sequence>MSYQRRSFMRAIGALGAGLGGAAVLPRMAWAEKAVEYPTSPVNVIIPFTAGGSTDYMGRLITTDIGSRFGGKFIPENKPGASGSIGTAGVLRAQADGHTLLYTTAAFITNLLLYKNLPYDPIADFAPIARTVGLPLVLTVGKETGVTSLPGLIDYLKRNQQSASYGSYGIGTSSHVSASIFLKKIGLPSIVHVPYKDNRITSDLVEGRLTFMMEAWSVAAPMVQAGRAVALGVTSDQPLPFSPQLPTIQSVIRDKYNLVSWHAVLAKKKTPDDILDLLNREINVSLAKERIQKSVNDMGFLKFAPMSRPAMTPFLTDELARWKLLMAEAGVPMV</sequence>
<protein>
    <recommendedName>
        <fullName evidence="4">Tripartite tricarboxylate transporter substrate binding protein</fullName>
    </recommendedName>
</protein>
<dbReference type="InterPro" id="IPR006311">
    <property type="entry name" value="TAT_signal"/>
</dbReference>
<dbReference type="PANTHER" id="PTHR42928:SF5">
    <property type="entry name" value="BLR1237 PROTEIN"/>
    <property type="match status" value="1"/>
</dbReference>
<evidence type="ECO:0000256" key="1">
    <source>
        <dbReference type="ARBA" id="ARBA00006987"/>
    </source>
</evidence>
<accession>A0ABM8XQM8</accession>
<dbReference type="PIRSF" id="PIRSF017082">
    <property type="entry name" value="YflP"/>
    <property type="match status" value="1"/>
</dbReference>
<dbReference type="InterPro" id="IPR042100">
    <property type="entry name" value="Bug_dom1"/>
</dbReference>
<evidence type="ECO:0000313" key="2">
    <source>
        <dbReference type="EMBL" id="CAG9182604.1"/>
    </source>
</evidence>
<gene>
    <name evidence="2" type="ORF">LMG32289_05134</name>
</gene>
<comment type="similarity">
    <text evidence="1">Belongs to the UPF0065 (bug) family.</text>
</comment>
<name>A0ABM8XQM8_9BURK</name>
<dbReference type="PANTHER" id="PTHR42928">
    <property type="entry name" value="TRICARBOXYLATE-BINDING PROTEIN"/>
    <property type="match status" value="1"/>
</dbReference>